<dbReference type="Pfam" id="PF00924">
    <property type="entry name" value="MS_channel_2nd"/>
    <property type="match status" value="1"/>
</dbReference>
<dbReference type="InterPro" id="IPR006685">
    <property type="entry name" value="MscS_channel_2nd"/>
</dbReference>
<evidence type="ECO:0000256" key="2">
    <source>
        <dbReference type="ARBA" id="ARBA00022692"/>
    </source>
</evidence>
<keyword evidence="4 5" id="KW-0472">Membrane</keyword>
<keyword evidence="9" id="KW-1185">Reference proteome</keyword>
<gene>
    <name evidence="8" type="ORF">B5D82_08715</name>
</gene>
<dbReference type="OrthoDB" id="6225269at2"/>
<dbReference type="PANTHER" id="PTHR30221:SF1">
    <property type="entry name" value="SMALL-CONDUCTANCE MECHANOSENSITIVE CHANNEL"/>
    <property type="match status" value="1"/>
</dbReference>
<comment type="subcellular location">
    <subcellularLocation>
        <location evidence="5">Cell inner membrane</location>
        <topology evidence="5">Multi-pass membrane protein</topology>
    </subcellularLocation>
    <subcellularLocation>
        <location evidence="1">Membrane</location>
    </subcellularLocation>
</comment>
<comment type="similarity">
    <text evidence="5">Belongs to the MscS (TC 1.A.23) family.</text>
</comment>
<comment type="caution">
    <text evidence="5">Lacks conserved residue(s) required for the propagation of feature annotation.</text>
</comment>
<dbReference type="Proteomes" id="UP000202259">
    <property type="component" value="Chromosome"/>
</dbReference>
<feature type="transmembrane region" description="Helical" evidence="5">
    <location>
        <begin position="152"/>
        <end position="172"/>
    </location>
</feature>
<evidence type="ECO:0000256" key="1">
    <source>
        <dbReference type="ARBA" id="ARBA00004370"/>
    </source>
</evidence>
<dbReference type="InterPro" id="IPR045275">
    <property type="entry name" value="MscS_archaea/bacteria_type"/>
</dbReference>
<feature type="transmembrane region" description="Helical" evidence="5">
    <location>
        <begin position="118"/>
        <end position="140"/>
    </location>
</feature>
<keyword evidence="5" id="KW-0407">Ion channel</keyword>
<keyword evidence="5" id="KW-0997">Cell inner membrane</keyword>
<dbReference type="KEGG" id="cber:B5D82_08715"/>
<evidence type="ECO:0000313" key="9">
    <source>
        <dbReference type="Proteomes" id="UP000202259"/>
    </source>
</evidence>
<name>A0A222G7R2_9GAMM</name>
<dbReference type="AlphaFoldDB" id="A0A222G7R2"/>
<dbReference type="SUPFAM" id="SSF50182">
    <property type="entry name" value="Sm-like ribonucleoproteins"/>
    <property type="match status" value="1"/>
</dbReference>
<organism evidence="8 9">
    <name type="scientific">Cognaticolwellia beringensis</name>
    <dbReference type="NCBI Taxonomy" id="1967665"/>
    <lineage>
        <taxon>Bacteria</taxon>
        <taxon>Pseudomonadati</taxon>
        <taxon>Pseudomonadota</taxon>
        <taxon>Gammaproteobacteria</taxon>
        <taxon>Alteromonadales</taxon>
        <taxon>Colwelliaceae</taxon>
        <taxon>Cognaticolwellia</taxon>
    </lineage>
</organism>
<dbReference type="InterPro" id="IPR010920">
    <property type="entry name" value="LSM_dom_sf"/>
</dbReference>
<sequence>MNLDAWSHSFSNALARFWTEIAGFLPNLIATIIVIFIGLFISKVITKWVAQILEKLGFDSLCQKLSVDNAIKTLGLKLTPSEMIGRLLHVFFVLIILVAGADTLGLDRFSAILDEFVLYLPKLLGAVVITLIGLFIANLVKTQVESSLDSLGVEYGAAAGRVLQLLVLFITFSLVTGQLELEMALLNTIFTVLIASLGVALALALGLGTKTIANSIVSGIYAREQLSPGDEVEFDGFVGNVVAVSTVNTLIENKAGKRLSIPNQDLLTQKYLTTQMSEPAKPTKAAKPSKTAKLSKTTKEK</sequence>
<dbReference type="RefSeq" id="WP_081150842.1">
    <property type="nucleotide sequence ID" value="NZ_CP020465.1"/>
</dbReference>
<dbReference type="InterPro" id="IPR023408">
    <property type="entry name" value="MscS_beta-dom_sf"/>
</dbReference>
<feature type="transmembrane region" description="Helical" evidence="5">
    <location>
        <begin position="87"/>
        <end position="106"/>
    </location>
</feature>
<feature type="compositionally biased region" description="Low complexity" evidence="6">
    <location>
        <begin position="277"/>
        <end position="295"/>
    </location>
</feature>
<reference evidence="8 9" key="1">
    <citation type="submission" date="2017-08" db="EMBL/GenBank/DDBJ databases">
        <title>Complete genome of Colwellia sp. NB097-1, a psychrophile bacterium ioslated from Bering Sea.</title>
        <authorList>
            <person name="Chen X."/>
        </authorList>
    </citation>
    <scope>NUCLEOTIDE SEQUENCE [LARGE SCALE GENOMIC DNA]</scope>
    <source>
        <strain evidence="8 9">NB097-1</strain>
    </source>
</reference>
<keyword evidence="2 5" id="KW-0812">Transmembrane</keyword>
<keyword evidence="5" id="KW-0813">Transport</keyword>
<keyword evidence="3 5" id="KW-1133">Transmembrane helix</keyword>
<accession>A0A222G7R2</accession>
<dbReference type="Gene3D" id="2.30.30.60">
    <property type="match status" value="1"/>
</dbReference>
<evidence type="ECO:0000256" key="3">
    <source>
        <dbReference type="ARBA" id="ARBA00022989"/>
    </source>
</evidence>
<feature type="region of interest" description="Disordered" evidence="6">
    <location>
        <begin position="275"/>
        <end position="301"/>
    </location>
</feature>
<keyword evidence="5" id="KW-0406">Ion transport</keyword>
<feature type="transmembrane region" description="Helical" evidence="5">
    <location>
        <begin position="184"/>
        <end position="207"/>
    </location>
</feature>
<comment type="subunit">
    <text evidence="5">Homoheptamer.</text>
</comment>
<evidence type="ECO:0000313" key="8">
    <source>
        <dbReference type="EMBL" id="ASP47830.1"/>
    </source>
</evidence>
<dbReference type="PANTHER" id="PTHR30221">
    <property type="entry name" value="SMALL-CONDUCTANCE MECHANOSENSITIVE CHANNEL"/>
    <property type="match status" value="1"/>
</dbReference>
<proteinExistence type="inferred from homology"/>
<keyword evidence="5" id="KW-1003">Cell membrane</keyword>
<evidence type="ECO:0000256" key="6">
    <source>
        <dbReference type="SAM" id="MobiDB-lite"/>
    </source>
</evidence>
<dbReference type="Gene3D" id="1.10.287.1260">
    <property type="match status" value="1"/>
</dbReference>
<dbReference type="EMBL" id="CP020465">
    <property type="protein sequence ID" value="ASP47830.1"/>
    <property type="molecule type" value="Genomic_DNA"/>
</dbReference>
<feature type="transmembrane region" description="Helical" evidence="5">
    <location>
        <begin position="24"/>
        <end position="45"/>
    </location>
</feature>
<dbReference type="InterPro" id="IPR008910">
    <property type="entry name" value="MSC_TM_helix"/>
</dbReference>
<comment type="function">
    <text evidence="5">Mechanosensitive channel that participates in the regulation of osmotic pressure changes within the cell, opening in response to stretch forces in the membrane lipid bilayer, without the need for other proteins. Contributes to normal resistance to hypoosmotic shock. Forms an ion channel of 1.0 nanosiemens conductance with a slight preference for anions.</text>
</comment>
<evidence type="ECO:0000259" key="7">
    <source>
        <dbReference type="Pfam" id="PF00924"/>
    </source>
</evidence>
<protein>
    <recommendedName>
        <fullName evidence="5">Small-conductance mechanosensitive channel</fullName>
    </recommendedName>
</protein>
<dbReference type="GO" id="GO:0008381">
    <property type="term" value="F:mechanosensitive monoatomic ion channel activity"/>
    <property type="evidence" value="ECO:0007669"/>
    <property type="project" value="InterPro"/>
</dbReference>
<evidence type="ECO:0000256" key="5">
    <source>
        <dbReference type="RuleBase" id="RU369025"/>
    </source>
</evidence>
<dbReference type="Pfam" id="PF05552">
    <property type="entry name" value="MS_channel_1st_1"/>
    <property type="match status" value="2"/>
</dbReference>
<feature type="domain" description="Mechanosensitive ion channel MscS" evidence="7">
    <location>
        <begin position="213"/>
        <end position="270"/>
    </location>
</feature>
<evidence type="ECO:0000256" key="4">
    <source>
        <dbReference type="ARBA" id="ARBA00023136"/>
    </source>
</evidence>
<dbReference type="GO" id="GO:0005886">
    <property type="term" value="C:plasma membrane"/>
    <property type="evidence" value="ECO:0007669"/>
    <property type="project" value="UniProtKB-SubCell"/>
</dbReference>